<sequence>MSLSQAITSQMTAEERAEAETQSRERIAAMAPDQIADAFEAAGNVILFPDHAVVAVKETPQGEVEILEPSEVLCPWSPPASAGEVPEGQLTAEAAYSETADAGGDDAISDGDDDYYGDWNDAALIGPEPEGFADFLQKPATFLIGELWGAKDRRNTQDGDWKEVTMPWGQWIEGGGTGSRKDPFWGFSRHQESKHKEGGSIVLGSSIDGARKAHAMDEMSALGLDIDSGAQIDDVKDKIRALGLFALIYTSHSHGKSGLELKRDEVIRKLGLTTEPTLADVQTFLRAHGKSRYEESFITQVRIADPKKQTKDGVKIALETPPLDKFRIILPLAEAVKLIDLAPTQAASLEVWEDKVTGAAWEMLGVHWDVSCSDPSRLFFTARHAPDAEWDCMIIRGAPLRFEDVPVMKKSDYTKGRDKVAGAGREVDRWGSPLCSTPSGKSLNDWHFGRNGAKDRFQIATLLETECSDKIRHAGGEAQGHVHLECPFEHQHSKEGGTGTMAIDALDAKEGYWTVFCHHDSCQGRHKLQFLEEMLAQGWFEEEVLYDEDAMYLMPAGEEVSGTPGRQDGPANAGTDEFEPVESWLDSRYRRLGDRMYRRPSKAEVQAWEQACKEAKENGEDEPKQPEPVEICGAFDVVGRSSNADGTEGAGRIISFEGENGKRVEVTLSLAEIRSDPKAVFDILSDRGLWLPVGKNAKINLQMLLNSITPQRQIPTIESPGWTRNEHGEIDGYMLPTGEYLTKDGAGQMRLSEGARFEVVKPRGEVDKFTAAAVESFKYTETNFYWPLGLAAGFAGPLLGILKERSCGIVLSGHSSLGKSLGQELGASVFGSPEEGDGGFHSAKTTTNAIEDLCVITTHTTFMFDEIGAFQDKKHLESVLFGMAVGVSKARKKDRNIGLAQRVRFNPFVVMSSEFGIKQEIESGGGNYRDGLVARFPDIDVGSDGLHVSKDKRSILEAVRYNYGHAGPVMVRYMIDSGIAFDRQKLADEVDVIIAELSKGKPPVIERAAKPFALILRGGEIAADAGVLGDPDKAKTAIRKAVFKAWDVFTSSDEASAASGGDALLDTILSKLNGMWGRTIIKAGEVFTNEATGKDTVVGEADGNIARGTPVGWYDDDHIYLDWEQIAKPAEVFGVPIKRAELVNVLGKTVVRKTDREAPQTRLPVHVAQAAGGDGRAVRNLKLKRAELGM</sequence>
<feature type="compositionally biased region" description="Polar residues" evidence="1">
    <location>
        <begin position="1"/>
        <end position="12"/>
    </location>
</feature>
<evidence type="ECO:0000259" key="2">
    <source>
        <dbReference type="Pfam" id="PF06048"/>
    </source>
</evidence>
<proteinExistence type="predicted"/>
<organism evidence="3 4">
    <name type="scientific">Ruegeria sediminis</name>
    <dbReference type="NCBI Taxonomy" id="2583820"/>
    <lineage>
        <taxon>Bacteria</taxon>
        <taxon>Pseudomonadati</taxon>
        <taxon>Pseudomonadota</taxon>
        <taxon>Alphaproteobacteria</taxon>
        <taxon>Rhodobacterales</taxon>
        <taxon>Roseobacteraceae</taxon>
        <taxon>Ruegeria</taxon>
    </lineage>
</organism>
<evidence type="ECO:0000313" key="3">
    <source>
        <dbReference type="EMBL" id="TMV06318.1"/>
    </source>
</evidence>
<dbReference type="RefSeq" id="WP_138843414.1">
    <property type="nucleotide sequence ID" value="NZ_VCPD01000005.1"/>
</dbReference>
<reference evidence="3 4" key="1">
    <citation type="submission" date="2019-05" db="EMBL/GenBank/DDBJ databases">
        <title>Ruegeria sp. nov., isolated from tidal flat.</title>
        <authorList>
            <person name="Kim W."/>
        </authorList>
    </citation>
    <scope>NUCLEOTIDE SEQUENCE [LARGE SCALE GENOMIC DNA]</scope>
    <source>
        <strain evidence="3 4">CAU 1488</strain>
    </source>
</reference>
<accession>A0ABY2WUR2</accession>
<gene>
    <name evidence="3" type="ORF">FGK63_14260</name>
</gene>
<dbReference type="EMBL" id="VCPD01000005">
    <property type="protein sequence ID" value="TMV06318.1"/>
    <property type="molecule type" value="Genomic_DNA"/>
</dbReference>
<evidence type="ECO:0000313" key="4">
    <source>
        <dbReference type="Proteomes" id="UP001193035"/>
    </source>
</evidence>
<dbReference type="Proteomes" id="UP001193035">
    <property type="component" value="Unassembled WGS sequence"/>
</dbReference>
<evidence type="ECO:0000256" key="1">
    <source>
        <dbReference type="SAM" id="MobiDB-lite"/>
    </source>
</evidence>
<keyword evidence="4" id="KW-1185">Reference proteome</keyword>
<protein>
    <submittedName>
        <fullName evidence="3">DUF927 domain-containing protein</fullName>
    </submittedName>
</protein>
<comment type="caution">
    <text evidence="3">The sequence shown here is derived from an EMBL/GenBank/DDBJ whole genome shotgun (WGS) entry which is preliminary data.</text>
</comment>
<dbReference type="Pfam" id="PF06048">
    <property type="entry name" value="DUF927"/>
    <property type="match status" value="1"/>
</dbReference>
<name>A0ABY2WUR2_9RHOB</name>
<feature type="compositionally biased region" description="Basic and acidic residues" evidence="1">
    <location>
        <begin position="13"/>
        <end position="23"/>
    </location>
</feature>
<feature type="domain" description="DUF927" evidence="2">
    <location>
        <begin position="616"/>
        <end position="893"/>
    </location>
</feature>
<feature type="region of interest" description="Disordered" evidence="1">
    <location>
        <begin position="1"/>
        <end position="23"/>
    </location>
</feature>
<dbReference type="InterPro" id="IPR009270">
    <property type="entry name" value="DUF927"/>
</dbReference>